<dbReference type="PROSITE" id="PS00845">
    <property type="entry name" value="CAP_GLY_1"/>
    <property type="match status" value="1"/>
</dbReference>
<dbReference type="STRING" id="4846.A0A367KHW7"/>
<gene>
    <name evidence="4" type="ORF">CU098_010573</name>
</gene>
<protein>
    <recommendedName>
        <fullName evidence="3">CAP-Gly domain-containing protein</fullName>
    </recommendedName>
</protein>
<feature type="coiled-coil region" evidence="1">
    <location>
        <begin position="571"/>
        <end position="693"/>
    </location>
</feature>
<name>A0A367KHW7_RHIST</name>
<feature type="compositionally biased region" description="Polar residues" evidence="2">
    <location>
        <begin position="167"/>
        <end position="176"/>
    </location>
</feature>
<keyword evidence="5" id="KW-1185">Reference proteome</keyword>
<dbReference type="SMART" id="SM01052">
    <property type="entry name" value="CAP_GLY"/>
    <property type="match status" value="1"/>
</dbReference>
<dbReference type="PROSITE" id="PS50245">
    <property type="entry name" value="CAP_GLY_2"/>
    <property type="match status" value="1"/>
</dbReference>
<feature type="coiled-coil region" evidence="1">
    <location>
        <begin position="285"/>
        <end position="357"/>
    </location>
</feature>
<dbReference type="SUPFAM" id="SSF74924">
    <property type="entry name" value="Cap-Gly domain"/>
    <property type="match status" value="1"/>
</dbReference>
<dbReference type="Gene3D" id="2.30.30.190">
    <property type="entry name" value="CAP Gly-rich-like domain"/>
    <property type="match status" value="1"/>
</dbReference>
<keyword evidence="1" id="KW-0175">Coiled coil</keyword>
<evidence type="ECO:0000256" key="1">
    <source>
        <dbReference type="SAM" id="Coils"/>
    </source>
</evidence>
<evidence type="ECO:0000313" key="5">
    <source>
        <dbReference type="Proteomes" id="UP000253551"/>
    </source>
</evidence>
<dbReference type="PANTHER" id="PTHR18916">
    <property type="entry name" value="DYNACTIN 1-RELATED MICROTUBULE-BINDING"/>
    <property type="match status" value="1"/>
</dbReference>
<feature type="domain" description="CAP-Gly" evidence="3">
    <location>
        <begin position="64"/>
        <end position="107"/>
    </location>
</feature>
<dbReference type="AlphaFoldDB" id="A0A367KHW7"/>
<proteinExistence type="predicted"/>
<feature type="non-terminal residue" evidence="4">
    <location>
        <position position="712"/>
    </location>
</feature>
<dbReference type="EMBL" id="PJQM01001673">
    <property type="protein sequence ID" value="RCI01768.1"/>
    <property type="molecule type" value="Genomic_DNA"/>
</dbReference>
<feature type="region of interest" description="Disordered" evidence="2">
    <location>
        <begin position="125"/>
        <end position="273"/>
    </location>
</feature>
<feature type="compositionally biased region" description="Polar residues" evidence="2">
    <location>
        <begin position="136"/>
        <end position="157"/>
    </location>
</feature>
<organism evidence="4 5">
    <name type="scientific">Rhizopus stolonifer</name>
    <name type="common">Rhizopus nigricans</name>
    <dbReference type="NCBI Taxonomy" id="4846"/>
    <lineage>
        <taxon>Eukaryota</taxon>
        <taxon>Fungi</taxon>
        <taxon>Fungi incertae sedis</taxon>
        <taxon>Mucoromycota</taxon>
        <taxon>Mucoromycotina</taxon>
        <taxon>Mucoromycetes</taxon>
        <taxon>Mucorales</taxon>
        <taxon>Mucorineae</taxon>
        <taxon>Rhizopodaceae</taxon>
        <taxon>Rhizopus</taxon>
    </lineage>
</organism>
<feature type="coiled-coil region" evidence="1">
    <location>
        <begin position="453"/>
        <end position="536"/>
    </location>
</feature>
<reference evidence="4 5" key="1">
    <citation type="journal article" date="2018" name="G3 (Bethesda)">
        <title>Phylogenetic and Phylogenomic Definition of Rhizopus Species.</title>
        <authorList>
            <person name="Gryganskyi A.P."/>
            <person name="Golan J."/>
            <person name="Dolatabadi S."/>
            <person name="Mondo S."/>
            <person name="Robb S."/>
            <person name="Idnurm A."/>
            <person name="Muszewska A."/>
            <person name="Steczkiewicz K."/>
            <person name="Masonjones S."/>
            <person name="Liao H.L."/>
            <person name="Gajdeczka M.T."/>
            <person name="Anike F."/>
            <person name="Vuek A."/>
            <person name="Anishchenko I.M."/>
            <person name="Voigt K."/>
            <person name="de Hoog G.S."/>
            <person name="Smith M.E."/>
            <person name="Heitman J."/>
            <person name="Vilgalys R."/>
            <person name="Stajich J.E."/>
        </authorList>
    </citation>
    <scope>NUCLEOTIDE SEQUENCE [LARGE SCALE GENOMIC DNA]</scope>
    <source>
        <strain evidence="4 5">LSU 92-RS-03</strain>
    </source>
</reference>
<feature type="compositionally biased region" description="Polar residues" evidence="2">
    <location>
        <begin position="226"/>
        <end position="258"/>
    </location>
</feature>
<feature type="region of interest" description="Disordered" evidence="2">
    <location>
        <begin position="1"/>
        <end position="22"/>
    </location>
</feature>
<dbReference type="Pfam" id="PF01302">
    <property type="entry name" value="CAP_GLY"/>
    <property type="match status" value="1"/>
</dbReference>
<evidence type="ECO:0000256" key="2">
    <source>
        <dbReference type="SAM" id="MobiDB-lite"/>
    </source>
</evidence>
<dbReference type="PANTHER" id="PTHR18916:SF83">
    <property type="entry name" value="TIP ELONGATION PROTEIN 1"/>
    <property type="match status" value="1"/>
</dbReference>
<evidence type="ECO:0000259" key="3">
    <source>
        <dbReference type="PROSITE" id="PS50245"/>
    </source>
</evidence>
<accession>A0A367KHW7</accession>
<dbReference type="Proteomes" id="UP000253551">
    <property type="component" value="Unassembled WGS sequence"/>
</dbReference>
<dbReference type="InterPro" id="IPR036859">
    <property type="entry name" value="CAP-Gly_dom_sf"/>
</dbReference>
<feature type="compositionally biased region" description="Low complexity" evidence="2">
    <location>
        <begin position="177"/>
        <end position="225"/>
    </location>
</feature>
<sequence length="712" mass="81346">MSSKIARPASMQSLNRPKKHAMDSFVCNRVSSPIKRPSDPTMKVGQRVRVPSLSLTGTVKFFGGTKFKPNEIWVGIELDTKGAGKNDGRIQGVRYFTCLPNTGLFVTPNKVTLIDQPKKQIKSTVIPLKNKVTPKPTKSTAIPHTLKPTKSTATPHTLKSAKPTVTPLRSTKSTAVPKSTKPKSITPKPTKSTNPQPRSTKSTSPQPKSTKSTSPLPKYTKSTSPQPTKIINKHTNTVKPIETTAPTKTTRRSLSCSEKSPPEAPTMVRSQTNPDDMITSLLSAKESYAIQVKEKTSEIDQLRRALQDSQASQTRMARETEQANARASLSISLQAQVDRLEQRIQCLVKEGEELKRVHYLETRDQAAYLDQLGKQLADRDHALATVEKDYAQMRQVNLDTVRSCEARLLEIKKEREIERGQWESRLGGLQGLVERLRQERFVPEVQDDSVNQHQRLETQLDLTTQELDREREKMERMAMEMGQLKEELKRLHVLSNASDIEYQQLKNLLEKEVEEKRQMMEEMGAALEAQNRLEEENESIRLSHGKAQHDLAELLKRLAAMDKKNNQGTGEDTLIANLREENERLLEAQKQSEQECMRLMDELLTLGHTKNKEVPWNRELEHLRAQVSRERKRYEDMEWTLEQKIERLNKELVDLESLVENKVFNETELEERLESERKRVGMLEIRLKETERQIMIPTPTSPVYQLKLNQPT</sequence>
<evidence type="ECO:0000313" key="4">
    <source>
        <dbReference type="EMBL" id="RCI01768.1"/>
    </source>
</evidence>
<dbReference type="InterPro" id="IPR000938">
    <property type="entry name" value="CAP-Gly_domain"/>
</dbReference>
<dbReference type="OrthoDB" id="2130750at2759"/>
<comment type="caution">
    <text evidence="4">The sequence shown here is derived from an EMBL/GenBank/DDBJ whole genome shotgun (WGS) entry which is preliminary data.</text>
</comment>